<dbReference type="Proteomes" id="UP001497493">
    <property type="component" value="Chromosome"/>
</dbReference>
<keyword evidence="2" id="KW-1185">Reference proteome</keyword>
<sequence>MPLSEQTLGEIRTLLEGQASLPERCASVRQRFPGLSLTRCEASDMGTETPVFETPELCVYLIDTSAHCVRITEDPAAATGLIVAQKR</sequence>
<dbReference type="RefSeq" id="WP_348759316.1">
    <property type="nucleotide sequence ID" value="NZ_OZ026884.1"/>
</dbReference>
<organism evidence="1 2">
    <name type="scientific">Candidatus Methylocalor cossyra</name>
    <dbReference type="NCBI Taxonomy" id="3108543"/>
    <lineage>
        <taxon>Bacteria</taxon>
        <taxon>Pseudomonadati</taxon>
        <taxon>Pseudomonadota</taxon>
        <taxon>Gammaproteobacteria</taxon>
        <taxon>Methylococcales</taxon>
        <taxon>Methylococcaceae</taxon>
        <taxon>Candidatus Methylocalor</taxon>
    </lineage>
</organism>
<protein>
    <submittedName>
        <fullName evidence="1">Uncharacterized protein</fullName>
    </submittedName>
</protein>
<gene>
    <name evidence="1" type="ORF">MECH1_V1_1003</name>
</gene>
<proteinExistence type="predicted"/>
<dbReference type="EMBL" id="OZ026884">
    <property type="protein sequence ID" value="CAL1239779.1"/>
    <property type="molecule type" value="Genomic_DNA"/>
</dbReference>
<reference evidence="1 2" key="1">
    <citation type="submission" date="2024-04" db="EMBL/GenBank/DDBJ databases">
        <authorList>
            <person name="Cremers G."/>
        </authorList>
    </citation>
    <scope>NUCLEOTIDE SEQUENCE [LARGE SCALE GENOMIC DNA]</scope>
    <source>
        <strain evidence="1">MeCH1-AG</strain>
    </source>
</reference>
<name>A0ABM9NGQ1_9GAMM</name>
<evidence type="ECO:0000313" key="2">
    <source>
        <dbReference type="Proteomes" id="UP001497493"/>
    </source>
</evidence>
<evidence type="ECO:0000313" key="1">
    <source>
        <dbReference type="EMBL" id="CAL1239779.1"/>
    </source>
</evidence>
<accession>A0ABM9NGQ1</accession>